<evidence type="ECO:0000256" key="1">
    <source>
        <dbReference type="SAM" id="Phobius"/>
    </source>
</evidence>
<dbReference type="EMBL" id="SRLN01000012">
    <property type="protein sequence ID" value="KAB0239410.1"/>
    <property type="molecule type" value="Genomic_DNA"/>
</dbReference>
<reference evidence="2" key="2">
    <citation type="journal article" date="2020" name="J. Nat. Prod.">
        <title>Microviridin 1777: A Toxic Chymotrypsin Inhibitor Discovered by a Metabologenomic Approach.</title>
        <authorList>
            <person name="Sieber S."/>
            <person name="Grendelmeier S.M."/>
            <person name="Harris L.A."/>
            <person name="Mitchell D.A."/>
            <person name="Gademann K."/>
        </authorList>
    </citation>
    <scope>NUCLEOTIDE SEQUENCE</scope>
    <source>
        <strain evidence="2">EAWAG127a</strain>
    </source>
</reference>
<keyword evidence="1" id="KW-0472">Membrane</keyword>
<protein>
    <submittedName>
        <fullName evidence="2">Uncharacterized protein</fullName>
    </submittedName>
</protein>
<dbReference type="EMBL" id="SRLN01000012">
    <property type="protein sequence ID" value="KAB0243180.1"/>
    <property type="molecule type" value="Genomic_DNA"/>
</dbReference>
<sequence length="80" mass="9003">MQNLLRQIRRNLRKPLIFGLCGAGGYLVAAIALGEVFLTVTERPPIVEQNPQSVLMLIDTKSCYNKTSKDEEIKCPRKLT</sequence>
<gene>
    <name evidence="2" type="ORF">EZJ55_01040</name>
    <name evidence="3" type="ORF">EZJ55_24145</name>
</gene>
<name>A0A5J5LPE1_MICAE</name>
<keyword evidence="1" id="KW-0812">Transmembrane</keyword>
<dbReference type="AlphaFoldDB" id="A0A5J5LPE1"/>
<proteinExistence type="predicted"/>
<dbReference type="RefSeq" id="WP_150975087.1">
    <property type="nucleotide sequence ID" value="NZ_SRLN01000012.1"/>
</dbReference>
<evidence type="ECO:0000313" key="4">
    <source>
        <dbReference type="Proteomes" id="UP000325636"/>
    </source>
</evidence>
<evidence type="ECO:0000313" key="3">
    <source>
        <dbReference type="EMBL" id="KAB0243180.1"/>
    </source>
</evidence>
<evidence type="ECO:0000313" key="2">
    <source>
        <dbReference type="EMBL" id="KAB0239410.1"/>
    </source>
</evidence>
<dbReference type="Proteomes" id="UP000325636">
    <property type="component" value="Unassembled WGS sequence"/>
</dbReference>
<feature type="transmembrane region" description="Helical" evidence="1">
    <location>
        <begin position="16"/>
        <end position="38"/>
    </location>
</feature>
<keyword evidence="1" id="KW-1133">Transmembrane helix</keyword>
<comment type="caution">
    <text evidence="2">The sequence shown here is derived from an EMBL/GenBank/DDBJ whole genome shotgun (WGS) entry which is preliminary data.</text>
</comment>
<reference evidence="4" key="1">
    <citation type="submission" date="2019-04" db="EMBL/GenBank/DDBJ databases">
        <title>Microviridin 1777: A Toxic Chymotrypsin Inhibitor Discovered by a Metabologenomic Approach.</title>
        <authorList>
            <person name="Sieber S."/>
            <person name="Grendelmeier S.M."/>
            <person name="Harris L.A."/>
            <person name="Mitchell D.A."/>
            <person name="Gademann K."/>
        </authorList>
    </citation>
    <scope>NUCLEOTIDE SEQUENCE [LARGE SCALE GENOMIC DNA]</scope>
    <source>
        <strain evidence="4">EAWAG127a</strain>
    </source>
</reference>
<accession>A0A5J5LPE1</accession>
<organism evidence="2 4">
    <name type="scientific">Microcystis aeruginosa EAWAG127a</name>
    <dbReference type="NCBI Taxonomy" id="2529855"/>
    <lineage>
        <taxon>Bacteria</taxon>
        <taxon>Bacillati</taxon>
        <taxon>Cyanobacteriota</taxon>
        <taxon>Cyanophyceae</taxon>
        <taxon>Oscillatoriophycideae</taxon>
        <taxon>Chroococcales</taxon>
        <taxon>Microcystaceae</taxon>
        <taxon>Microcystis</taxon>
    </lineage>
</organism>